<dbReference type="Gene3D" id="3.40.50.850">
    <property type="entry name" value="Isochorismatase-like"/>
    <property type="match status" value="1"/>
</dbReference>
<proteinExistence type="predicted"/>
<dbReference type="AlphaFoldDB" id="A0A061A274"/>
<keyword evidence="2" id="KW-0472">Membrane</keyword>
<dbReference type="EMBL" id="LK022848">
    <property type="protein sequence ID" value="CDR16330.1"/>
    <property type="molecule type" value="Genomic_DNA"/>
</dbReference>
<evidence type="ECO:0000313" key="3">
    <source>
        <dbReference type="EMBL" id="CDR16330.1"/>
    </source>
</evidence>
<protein>
    <submittedName>
        <fullName evidence="3">Uncharacterized protein</fullName>
    </submittedName>
</protein>
<feature type="transmembrane region" description="Helical" evidence="2">
    <location>
        <begin position="356"/>
        <end position="376"/>
    </location>
</feature>
<keyword evidence="2" id="KW-0812">Transmembrane</keyword>
<evidence type="ECO:0000256" key="1">
    <source>
        <dbReference type="SAM" id="MobiDB-lite"/>
    </source>
</evidence>
<dbReference type="InterPro" id="IPR036380">
    <property type="entry name" value="Isochorismatase-like_sf"/>
</dbReference>
<feature type="transmembrane region" description="Helical" evidence="2">
    <location>
        <begin position="324"/>
        <end position="350"/>
    </location>
</feature>
<dbReference type="HOGENOM" id="CLU_584940_0_0_11"/>
<evidence type="ECO:0000256" key="2">
    <source>
        <dbReference type="SAM" id="Phobius"/>
    </source>
</evidence>
<organism evidence="3">
    <name type="scientific">Streptomyces iranensis</name>
    <dbReference type="NCBI Taxonomy" id="576784"/>
    <lineage>
        <taxon>Bacteria</taxon>
        <taxon>Bacillati</taxon>
        <taxon>Actinomycetota</taxon>
        <taxon>Actinomycetes</taxon>
        <taxon>Kitasatosporales</taxon>
        <taxon>Streptomycetaceae</taxon>
        <taxon>Streptomyces</taxon>
        <taxon>Streptomyces violaceusniger group</taxon>
    </lineage>
</organism>
<gene>
    <name evidence="3" type="ORF">SIRAN9003</name>
</gene>
<feature type="region of interest" description="Disordered" evidence="1">
    <location>
        <begin position="448"/>
        <end position="473"/>
    </location>
</feature>
<feature type="compositionally biased region" description="Basic residues" evidence="1">
    <location>
        <begin position="463"/>
        <end position="473"/>
    </location>
</feature>
<keyword evidence="2" id="KW-1133">Transmembrane helix</keyword>
<reference evidence="3" key="1">
    <citation type="submission" date="2014-05" db="EMBL/GenBank/DDBJ databases">
        <authorList>
            <person name="Horn Fabian"/>
        </authorList>
    </citation>
    <scope>NUCLEOTIDE SEQUENCE</scope>
</reference>
<name>A0A061A274_9ACTN</name>
<sequence>MAMEPTAPSQYILITQCLQNDFFLNLDCQLSLPDSAVSKLLLDSESGASLRTEGHRRVLSEAELRRSPLARFLDATVGSRMRGHGDGVLHLINIRDWHVPGEAYDLERRQYGAHCEAGTWGAAYVDGLTDMLAPDLRAPAEAEDGWGGKLRVHHVRSNTLFDFQHSSGGRPDLGEPAPLTTLLDGLLGDGRQETTHVVVVGVLTDIKVQLLLTGIRSRYDVRQLVVSDALTASRTLERHLTALDFCQRVLHTEVMIGLAELARFLGSRPDDDRRLSRGGDAEFVGYSSYIQDKQGILSYEDARMRDYRIQTAERLRRAQHTVGFASKFLLGLGTCLLAGALLLSLVGVFLPDRIGWQSPAVLGALGVGQIVTLFFARPVRSVQDALAEETRYRMILESRSLKVALARFHITTAAALRRHDDVEGQTDALARQLEILEKMDTADFEQLKQLGVDPRTEPPGAGHPRRRSRSQAS</sequence>
<accession>A0A061A274</accession>